<dbReference type="EMBL" id="JRWG01000010">
    <property type="protein sequence ID" value="KXN98118.1"/>
    <property type="molecule type" value="Genomic_DNA"/>
</dbReference>
<name>A0A137RF45_9FLAO</name>
<reference evidence="5 6" key="2">
    <citation type="journal article" date="2016" name="Int. J. Syst. Evol. Microbiol.">
        <title>Vitellibacter aquimaris sp. nov., a marine bacterium isolated from seawater.</title>
        <authorList>
            <person name="Thevarajoo S."/>
            <person name="Selvaratnam C."/>
            <person name="Goh K.M."/>
            <person name="Hong K.W."/>
            <person name="Chan X.Y."/>
            <person name="Chan K.G."/>
            <person name="Chong C.S."/>
        </authorList>
    </citation>
    <scope>NUCLEOTIDE SEQUENCE [LARGE SCALE GENOMIC DNA]</scope>
    <source>
        <strain evidence="5 6">D-24</strain>
    </source>
</reference>
<feature type="chain" id="PRO_5007479586" description="Secretion system C-terminal sorting domain-containing protein" evidence="3">
    <location>
        <begin position="24"/>
        <end position="582"/>
    </location>
</feature>
<keyword evidence="1 3" id="KW-0732">Signal</keyword>
<dbReference type="OrthoDB" id="9808013at2"/>
<evidence type="ECO:0000259" key="4">
    <source>
        <dbReference type="Pfam" id="PF18962"/>
    </source>
</evidence>
<dbReference type="PATRIC" id="fig|1548749.3.peg.2651"/>
<comment type="caution">
    <text evidence="5">The sequence shown here is derived from an EMBL/GenBank/DDBJ whole genome shotgun (WGS) entry which is preliminary data.</text>
</comment>
<evidence type="ECO:0000313" key="6">
    <source>
        <dbReference type="Proteomes" id="UP000070138"/>
    </source>
</evidence>
<dbReference type="Gene3D" id="3.75.10.10">
    <property type="entry name" value="L-arginine/glycine Amidinotransferase, Chain A"/>
    <property type="match status" value="1"/>
</dbReference>
<dbReference type="GO" id="GO:0004668">
    <property type="term" value="F:protein-arginine deiminase activity"/>
    <property type="evidence" value="ECO:0007669"/>
    <property type="project" value="InterPro"/>
</dbReference>
<feature type="domain" description="Secretion system C-terminal sorting" evidence="4">
    <location>
        <begin position="509"/>
        <end position="580"/>
    </location>
</feature>
<dbReference type="SUPFAM" id="SSF55909">
    <property type="entry name" value="Pentein"/>
    <property type="match status" value="1"/>
</dbReference>
<evidence type="ECO:0000313" key="5">
    <source>
        <dbReference type="EMBL" id="KXN98118.1"/>
    </source>
</evidence>
<dbReference type="Proteomes" id="UP000070138">
    <property type="component" value="Unassembled WGS sequence"/>
</dbReference>
<dbReference type="Pfam" id="PF18962">
    <property type="entry name" value="Por_Secre_tail"/>
    <property type="match status" value="1"/>
</dbReference>
<reference evidence="6" key="1">
    <citation type="submission" date="2014-10" db="EMBL/GenBank/DDBJ databases">
        <title>Genome sequencing of Vitellibacter sp. D-24.</title>
        <authorList>
            <person name="Thevarajoo S."/>
            <person name="Selvaratnam C."/>
            <person name="Goh K.M."/>
            <person name="Chong C.S."/>
        </authorList>
    </citation>
    <scope>NUCLEOTIDE SEQUENCE [LARGE SCALE GENOMIC DNA]</scope>
    <source>
        <strain evidence="6">D-24</strain>
    </source>
</reference>
<organism evidence="5 6">
    <name type="scientific">Aequorivita aquimaris</name>
    <dbReference type="NCBI Taxonomy" id="1548749"/>
    <lineage>
        <taxon>Bacteria</taxon>
        <taxon>Pseudomonadati</taxon>
        <taxon>Bacteroidota</taxon>
        <taxon>Flavobacteriia</taxon>
        <taxon>Flavobacteriales</taxon>
        <taxon>Flavobacteriaceae</taxon>
        <taxon>Aequorivita</taxon>
    </lineage>
</organism>
<dbReference type="STRING" id="1548749.LS48_12690"/>
<dbReference type="AlphaFoldDB" id="A0A137RF45"/>
<dbReference type="InterPro" id="IPR026444">
    <property type="entry name" value="Secre_tail"/>
</dbReference>
<dbReference type="GO" id="GO:0009446">
    <property type="term" value="P:putrescine biosynthetic process"/>
    <property type="evidence" value="ECO:0007669"/>
    <property type="project" value="InterPro"/>
</dbReference>
<dbReference type="GO" id="GO:0047632">
    <property type="term" value="F:agmatine deiminase activity"/>
    <property type="evidence" value="ECO:0007669"/>
    <property type="project" value="TreeGrafter"/>
</dbReference>
<feature type="signal peptide" evidence="3">
    <location>
        <begin position="1"/>
        <end position="23"/>
    </location>
</feature>
<gene>
    <name evidence="5" type="ORF">LS48_12690</name>
</gene>
<dbReference type="NCBIfam" id="TIGR04183">
    <property type="entry name" value="Por_Secre_tail"/>
    <property type="match status" value="1"/>
</dbReference>
<keyword evidence="2" id="KW-0378">Hydrolase</keyword>
<sequence length="582" mass="64623">MKNNYAKYLLVFMMLLQSAFAISQEKPNLPHNLTETEKRLVADFQFTSPRFTPPPSGPVRAAAEWEEVEYLLVTWNPSYPNILRQIVQAGVQECKVIITTQNQASVSNYLTTNGVDITNVIFLNVPWNSIWIRDYAGNTIYSDDVGELALTDWIYNRPRPSDDVMPAAHAAQVGIPLYTTNSGTNDLVNTGGNYMSDGLGNAFASKLILDENAAGNPYGVSVKTEAQIDGIMQEYMGINRFVKMNTLPYDQIHHIDMHMKLLDEETILVSKYPPGVADGPQIEANIQYVLDNFQSPFGTPYDIEWIDAPPSTSGHYPDTNGPYNTFSNSVFVNKTILVPTYRASVDAPALAKYQEMLPGYNVVGIDVDNPGENLINSLGAIHCITHTIGVADPLWIVHQPIDEANAGSTVTIEAMIKHNSGVAQAKVFWREEGATTYNEIEMAPSNGDNWAVDFTIPNSSVNIEYYIWARAISGKELNRPIVAPEGYWTIQVETLSAEEWAQNHISAAYPNPTTEKVSFNMNAIQGPVNVKIHNLLGQKLYEAKIENGNGKITLDLNQNWQGTLLVTFEGDFGKIHKKVIKL</sequence>
<proteinExistence type="predicted"/>
<accession>A0A137RF45</accession>
<protein>
    <recommendedName>
        <fullName evidence="4">Secretion system C-terminal sorting domain-containing protein</fullName>
    </recommendedName>
</protein>
<evidence type="ECO:0000256" key="3">
    <source>
        <dbReference type="SAM" id="SignalP"/>
    </source>
</evidence>
<dbReference type="Pfam" id="PF04371">
    <property type="entry name" value="PAD_porph"/>
    <property type="match status" value="1"/>
</dbReference>
<dbReference type="PANTHER" id="PTHR31377:SF0">
    <property type="entry name" value="AGMATINE DEIMINASE-RELATED"/>
    <property type="match status" value="1"/>
</dbReference>
<evidence type="ECO:0000256" key="2">
    <source>
        <dbReference type="ARBA" id="ARBA00022801"/>
    </source>
</evidence>
<dbReference type="InterPro" id="IPR007466">
    <property type="entry name" value="Peptidyl-Arg-deiminase_porph"/>
</dbReference>
<dbReference type="PANTHER" id="PTHR31377">
    <property type="entry name" value="AGMATINE DEIMINASE-RELATED"/>
    <property type="match status" value="1"/>
</dbReference>
<evidence type="ECO:0000256" key="1">
    <source>
        <dbReference type="ARBA" id="ARBA00022729"/>
    </source>
</evidence>
<keyword evidence="6" id="KW-1185">Reference proteome</keyword>
<dbReference type="RefSeq" id="WP_062622881.1">
    <property type="nucleotide sequence ID" value="NZ_JRWG01000010.1"/>
</dbReference>